<keyword evidence="2" id="KW-1185">Reference proteome</keyword>
<name>A0A2P4XVF0_9STRA</name>
<evidence type="ECO:0000313" key="1">
    <source>
        <dbReference type="EMBL" id="POM69535.1"/>
    </source>
</evidence>
<dbReference type="Proteomes" id="UP000237271">
    <property type="component" value="Unassembled WGS sequence"/>
</dbReference>
<proteinExistence type="predicted"/>
<evidence type="ECO:0000313" key="2">
    <source>
        <dbReference type="Proteomes" id="UP000237271"/>
    </source>
</evidence>
<dbReference type="EMBL" id="NCKW01007852">
    <property type="protein sequence ID" value="POM69535.1"/>
    <property type="molecule type" value="Genomic_DNA"/>
</dbReference>
<protein>
    <submittedName>
        <fullName evidence="1">Uncharacterized protein</fullName>
    </submittedName>
</protein>
<gene>
    <name evidence="1" type="ORF">PHPALM_14172</name>
</gene>
<sequence>MRLQGVCGCDASCDVPLANLSHDVPGLDRTKSEAETHLEMRFCTVLTLPNHRLQYLLQSSALRITMWLGV</sequence>
<dbReference type="AlphaFoldDB" id="A0A2P4XVF0"/>
<accession>A0A2P4XVF0</accession>
<organism evidence="1 2">
    <name type="scientific">Phytophthora palmivora</name>
    <dbReference type="NCBI Taxonomy" id="4796"/>
    <lineage>
        <taxon>Eukaryota</taxon>
        <taxon>Sar</taxon>
        <taxon>Stramenopiles</taxon>
        <taxon>Oomycota</taxon>
        <taxon>Peronosporomycetes</taxon>
        <taxon>Peronosporales</taxon>
        <taxon>Peronosporaceae</taxon>
        <taxon>Phytophthora</taxon>
    </lineage>
</organism>
<comment type="caution">
    <text evidence="1">The sequence shown here is derived from an EMBL/GenBank/DDBJ whole genome shotgun (WGS) entry which is preliminary data.</text>
</comment>
<reference evidence="1 2" key="1">
    <citation type="journal article" date="2017" name="Genome Biol. Evol.">
        <title>Phytophthora megakarya and P. palmivora, closely related causal agents of cacao black pod rot, underwent increases in genome sizes and gene numbers by different mechanisms.</title>
        <authorList>
            <person name="Ali S.S."/>
            <person name="Shao J."/>
            <person name="Lary D.J."/>
            <person name="Kronmiller B."/>
            <person name="Shen D."/>
            <person name="Strem M.D."/>
            <person name="Amoako-Attah I."/>
            <person name="Akrofi A.Y."/>
            <person name="Begoude B.A."/>
            <person name="Ten Hoopen G.M."/>
            <person name="Coulibaly K."/>
            <person name="Kebe B.I."/>
            <person name="Melnick R.L."/>
            <person name="Guiltinan M.J."/>
            <person name="Tyler B.M."/>
            <person name="Meinhardt L.W."/>
            <person name="Bailey B.A."/>
        </authorList>
    </citation>
    <scope>NUCLEOTIDE SEQUENCE [LARGE SCALE GENOMIC DNA]</scope>
    <source>
        <strain evidence="2">sbr112.9</strain>
    </source>
</reference>